<sequence>MSCLKENNIKDCKQGKKEHVLLLCLMCEVSDMTPDTNSARNIRAIQITKRDQYKTRVRLQ</sequence>
<dbReference type="AlphaFoldDB" id="A0A0V0GXU6"/>
<name>A0A0V0GXU6_SOLCH</name>
<proteinExistence type="predicted"/>
<organism evidence="1">
    <name type="scientific">Solanum chacoense</name>
    <name type="common">Chaco potato</name>
    <dbReference type="NCBI Taxonomy" id="4108"/>
    <lineage>
        <taxon>Eukaryota</taxon>
        <taxon>Viridiplantae</taxon>
        <taxon>Streptophyta</taxon>
        <taxon>Embryophyta</taxon>
        <taxon>Tracheophyta</taxon>
        <taxon>Spermatophyta</taxon>
        <taxon>Magnoliopsida</taxon>
        <taxon>eudicotyledons</taxon>
        <taxon>Gunneridae</taxon>
        <taxon>Pentapetalae</taxon>
        <taxon>asterids</taxon>
        <taxon>lamiids</taxon>
        <taxon>Solanales</taxon>
        <taxon>Solanaceae</taxon>
        <taxon>Solanoideae</taxon>
        <taxon>Solaneae</taxon>
        <taxon>Solanum</taxon>
    </lineage>
</organism>
<dbReference type="EMBL" id="GEDG01029194">
    <property type="protein sequence ID" value="JAP12698.1"/>
    <property type="molecule type" value="Transcribed_RNA"/>
</dbReference>
<accession>A0A0V0GXU6</accession>
<reference evidence="1" key="1">
    <citation type="submission" date="2015-12" db="EMBL/GenBank/DDBJ databases">
        <title>Gene expression during late stages of embryo sac development: a critical building block for successful pollen-pistil interactions.</title>
        <authorList>
            <person name="Liu Y."/>
            <person name="Joly V."/>
            <person name="Sabar M."/>
            <person name="Matton D.P."/>
        </authorList>
    </citation>
    <scope>NUCLEOTIDE SEQUENCE</scope>
</reference>
<protein>
    <submittedName>
        <fullName evidence="1">Putative ovule protein</fullName>
    </submittedName>
</protein>
<evidence type="ECO:0000313" key="1">
    <source>
        <dbReference type="EMBL" id="JAP12698.1"/>
    </source>
</evidence>